<sequence>MNWELETSSSYGLKQEKQLSAPHRRYYSFCRRKSFAAFVASKRIHPEEGASWSCCGQTFKEHSAVHKHVARTHNAEVQELTRTTFKQFLTQMEEKAETQRPSGPKAEPVDISAWIPEISHISEEQLKSGPGKVLLYYRYCQVEDPQAVCEWQKALCEKLHLTGKVSEPQTDSS</sequence>
<dbReference type="Pfam" id="PF23949">
    <property type="entry name" value="TSTD2_N"/>
    <property type="match status" value="1"/>
</dbReference>
<evidence type="ECO:0000313" key="3">
    <source>
        <dbReference type="Proteomes" id="UP000677803"/>
    </source>
</evidence>
<dbReference type="Gene3D" id="3.30.70.100">
    <property type="match status" value="1"/>
</dbReference>
<dbReference type="AlphaFoldDB" id="A0A8S4BKV1"/>
<feature type="domain" description="TSTD2 N-terminal" evidence="1">
    <location>
        <begin position="24"/>
        <end position="88"/>
    </location>
</feature>
<evidence type="ECO:0000259" key="1">
    <source>
        <dbReference type="Pfam" id="PF23949"/>
    </source>
</evidence>
<dbReference type="InterPro" id="IPR057944">
    <property type="entry name" value="TSTD2_N"/>
</dbReference>
<gene>
    <name evidence="2" type="ORF">MMEN_LOCUS17105</name>
</gene>
<dbReference type="Proteomes" id="UP000677803">
    <property type="component" value="Unassembled WGS sequence"/>
</dbReference>
<organism evidence="2 3">
    <name type="scientific">Menidia menidia</name>
    <name type="common">Atlantic silverside</name>
    <dbReference type="NCBI Taxonomy" id="238744"/>
    <lineage>
        <taxon>Eukaryota</taxon>
        <taxon>Metazoa</taxon>
        <taxon>Chordata</taxon>
        <taxon>Craniata</taxon>
        <taxon>Vertebrata</taxon>
        <taxon>Euteleostomi</taxon>
        <taxon>Actinopterygii</taxon>
        <taxon>Neopterygii</taxon>
        <taxon>Teleostei</taxon>
        <taxon>Neoteleostei</taxon>
        <taxon>Acanthomorphata</taxon>
        <taxon>Ovalentaria</taxon>
        <taxon>Atherinomorphae</taxon>
        <taxon>Atheriniformes</taxon>
        <taxon>Atherinopsidae</taxon>
        <taxon>Menidiinae</taxon>
        <taxon>Menidia</taxon>
    </lineage>
</organism>
<comment type="caution">
    <text evidence="2">The sequence shown here is derived from an EMBL/GenBank/DDBJ whole genome shotgun (WGS) entry which is preliminary data.</text>
</comment>
<name>A0A8S4BKV1_9TELE</name>
<keyword evidence="3" id="KW-1185">Reference proteome</keyword>
<reference evidence="2" key="1">
    <citation type="submission" date="2021-05" db="EMBL/GenBank/DDBJ databases">
        <authorList>
            <person name="Tigano A."/>
        </authorList>
    </citation>
    <scope>NUCLEOTIDE SEQUENCE</scope>
</reference>
<accession>A0A8S4BKV1</accession>
<dbReference type="EMBL" id="CAJRST010036666">
    <property type="protein sequence ID" value="CAG5988667.1"/>
    <property type="molecule type" value="Genomic_DNA"/>
</dbReference>
<proteinExistence type="predicted"/>
<protein>
    <submittedName>
        <fullName evidence="2">(Atlantic silverside) hypothetical protein</fullName>
    </submittedName>
</protein>
<evidence type="ECO:0000313" key="2">
    <source>
        <dbReference type="EMBL" id="CAG5988667.1"/>
    </source>
</evidence>
<dbReference type="OrthoDB" id="25002at2759"/>